<name>A0A0L0FIC1_9EUKA</name>
<protein>
    <submittedName>
        <fullName evidence="2">Uncharacterized protein</fullName>
    </submittedName>
</protein>
<gene>
    <name evidence="2" type="ORF">SARC_11280</name>
</gene>
<dbReference type="SUPFAM" id="SSF56281">
    <property type="entry name" value="Metallo-hydrolase/oxidoreductase"/>
    <property type="match status" value="2"/>
</dbReference>
<dbReference type="PANTHER" id="PTHR42663">
    <property type="entry name" value="HYDROLASE C777.06C-RELATED-RELATED"/>
    <property type="match status" value="1"/>
</dbReference>
<evidence type="ECO:0000313" key="2">
    <source>
        <dbReference type="EMBL" id="KNC76211.1"/>
    </source>
</evidence>
<dbReference type="AlphaFoldDB" id="A0A0L0FIC1"/>
<evidence type="ECO:0000256" key="1">
    <source>
        <dbReference type="SAM" id="MobiDB-lite"/>
    </source>
</evidence>
<reference evidence="2 3" key="1">
    <citation type="submission" date="2011-02" db="EMBL/GenBank/DDBJ databases">
        <title>The Genome Sequence of Sphaeroforma arctica JP610.</title>
        <authorList>
            <consortium name="The Broad Institute Genome Sequencing Platform"/>
            <person name="Russ C."/>
            <person name="Cuomo C."/>
            <person name="Young S.K."/>
            <person name="Zeng Q."/>
            <person name="Gargeya S."/>
            <person name="Alvarado L."/>
            <person name="Berlin A."/>
            <person name="Chapman S.B."/>
            <person name="Chen Z."/>
            <person name="Freedman E."/>
            <person name="Gellesch M."/>
            <person name="Goldberg J."/>
            <person name="Griggs A."/>
            <person name="Gujja S."/>
            <person name="Heilman E."/>
            <person name="Heiman D."/>
            <person name="Howarth C."/>
            <person name="Mehta T."/>
            <person name="Neiman D."/>
            <person name="Pearson M."/>
            <person name="Roberts A."/>
            <person name="Saif S."/>
            <person name="Shea T."/>
            <person name="Shenoy N."/>
            <person name="Sisk P."/>
            <person name="Stolte C."/>
            <person name="Sykes S."/>
            <person name="White J."/>
            <person name="Yandava C."/>
            <person name="Burger G."/>
            <person name="Gray M.W."/>
            <person name="Holland P.W.H."/>
            <person name="King N."/>
            <person name="Lang F.B.F."/>
            <person name="Roger A.J."/>
            <person name="Ruiz-Trillo I."/>
            <person name="Haas B."/>
            <person name="Nusbaum C."/>
            <person name="Birren B."/>
        </authorList>
    </citation>
    <scope>NUCLEOTIDE SEQUENCE [LARGE SCALE GENOMIC DNA]</scope>
    <source>
        <strain evidence="2 3">JP610</strain>
    </source>
</reference>
<dbReference type="GeneID" id="25911784"/>
<dbReference type="STRING" id="667725.A0A0L0FIC1"/>
<dbReference type="Proteomes" id="UP000054560">
    <property type="component" value="Unassembled WGS sequence"/>
</dbReference>
<dbReference type="PANTHER" id="PTHR42663:SF6">
    <property type="entry name" value="HYDROLASE C777.06C-RELATED"/>
    <property type="match status" value="1"/>
</dbReference>
<evidence type="ECO:0000313" key="3">
    <source>
        <dbReference type="Proteomes" id="UP000054560"/>
    </source>
</evidence>
<dbReference type="InterPro" id="IPR036866">
    <property type="entry name" value="RibonucZ/Hydroxyglut_hydro"/>
</dbReference>
<dbReference type="RefSeq" id="XP_014150113.1">
    <property type="nucleotide sequence ID" value="XM_014294638.1"/>
</dbReference>
<feature type="compositionally biased region" description="Basic and acidic residues" evidence="1">
    <location>
        <begin position="489"/>
        <end position="500"/>
    </location>
</feature>
<organism evidence="2 3">
    <name type="scientific">Sphaeroforma arctica JP610</name>
    <dbReference type="NCBI Taxonomy" id="667725"/>
    <lineage>
        <taxon>Eukaryota</taxon>
        <taxon>Ichthyosporea</taxon>
        <taxon>Ichthyophonida</taxon>
        <taxon>Sphaeroforma</taxon>
    </lineage>
</organism>
<feature type="compositionally biased region" description="Polar residues" evidence="1">
    <location>
        <begin position="408"/>
        <end position="417"/>
    </location>
</feature>
<feature type="region of interest" description="Disordered" evidence="1">
    <location>
        <begin position="27"/>
        <end position="72"/>
    </location>
</feature>
<feature type="region of interest" description="Disordered" evidence="1">
    <location>
        <begin position="403"/>
        <end position="451"/>
    </location>
</feature>
<feature type="compositionally biased region" description="Low complexity" evidence="1">
    <location>
        <begin position="32"/>
        <end position="41"/>
    </location>
</feature>
<accession>A0A0L0FIC1</accession>
<feature type="region of interest" description="Disordered" evidence="1">
    <location>
        <begin position="284"/>
        <end position="360"/>
    </location>
</feature>
<feature type="region of interest" description="Disordered" evidence="1">
    <location>
        <begin position="469"/>
        <end position="513"/>
    </location>
</feature>
<sequence length="774" mass="84389">MEVITDNASNLNLKDISQPMLQNMVSGEDAKNSNSASSTSAPDNTVTSTTHDDSMIGDQNIEGSTEKASFKLQKDNEYKGTIKHVMGESSKKREHRSEFVILGSGVSTGLPKTTCIIRPRENMYNVSTRKDGCNVCEDGLRNPRSKNRRGNVCALVRYKGKEILIDCGKTIREQCLQHFPRMGVETIHAIVLTHGHADAIFGLDEVRDIQIGAKKLGEVDGEMRWSEPHITPVYLNESTMKVCEGVFPYLMPNLEEERSERKQTRKQKRLAKARAAAELDATAEVKGRWRSTHTHLSSHTLCTHRHSSSTHVHHRHSNKHHAHRDKHQESIPASKDGSACSHGNKPVGSDADNVGMASDCKSRETDWVDISQDDGEQVETNYATRTLGGPDAAVPAANVVDRSDSTDKYISTSNSNIPGGIVGSVEKQPVSDAQCSTGDDPESPGKDSALTGDKLAHSAQVNGKISLLSGVDSEVSNPDMGDVGTTRTKSTDDGRSKSAGDDGDSDEEPKLKDIPRRVAALQWKVYDEDSYFKPFYPVGDAGLEFTPIPMFHGGEYVCMGFVIRLENDGIVPDVEDPLVSDNFPGEDRDSTCCKADSCGSNRGNTSGDVGCTICTGDTSRCGQDAQQSGTHLSESGTQNLKPNTRAVIAYLSDLHDLPPESLVFLKALPRIDLLVIDALSRLPVGSHYSLGQATALARELRPLRSVCVGMTCQLGLHDVVNEELREIWETDRLRFEMAWDGQTFGFAAPEVGGEATLVEVEGACDGAEKVYNWF</sequence>
<dbReference type="OrthoDB" id="341300at2759"/>
<feature type="compositionally biased region" description="Basic residues" evidence="1">
    <location>
        <begin position="302"/>
        <end position="325"/>
    </location>
</feature>
<proteinExistence type="predicted"/>
<keyword evidence="3" id="KW-1185">Reference proteome</keyword>
<dbReference type="Pfam" id="PF23023">
    <property type="entry name" value="Anti-Pycsar_Apyc1"/>
    <property type="match status" value="1"/>
</dbReference>
<dbReference type="EMBL" id="KQ243203">
    <property type="protein sequence ID" value="KNC76211.1"/>
    <property type="molecule type" value="Genomic_DNA"/>
</dbReference>
<dbReference type="Gene3D" id="3.60.15.10">
    <property type="entry name" value="Ribonuclease Z/Hydroxyacylglutathione hydrolase-like"/>
    <property type="match status" value="2"/>
</dbReference>